<evidence type="ECO:0000313" key="2">
    <source>
        <dbReference type="EMBL" id="MCU6800634.1"/>
    </source>
</evidence>
<dbReference type="EMBL" id="JAOQJF010000026">
    <property type="protein sequence ID" value="MCU6800634.1"/>
    <property type="molecule type" value="Genomic_DNA"/>
</dbReference>
<protein>
    <submittedName>
        <fullName evidence="2">Stage II sporulation protein P</fullName>
    </submittedName>
</protein>
<organism evidence="2 3">
    <name type="scientific">Alitiscatomonas aceti</name>
    <dbReference type="NCBI Taxonomy" id="2981724"/>
    <lineage>
        <taxon>Bacteria</taxon>
        <taxon>Bacillati</taxon>
        <taxon>Bacillota</taxon>
        <taxon>Clostridia</taxon>
        <taxon>Lachnospirales</taxon>
        <taxon>Lachnospiraceae</taxon>
        <taxon>Alitiscatomonas</taxon>
    </lineage>
</organism>
<dbReference type="Proteomes" id="UP001652395">
    <property type="component" value="Unassembled WGS sequence"/>
</dbReference>
<dbReference type="RefSeq" id="WP_262563120.1">
    <property type="nucleotide sequence ID" value="NZ_JAOQJF010000026.1"/>
</dbReference>
<feature type="compositionally biased region" description="Basic and acidic residues" evidence="1">
    <location>
        <begin position="123"/>
        <end position="137"/>
    </location>
</feature>
<accession>A0ABT2V3W3</accession>
<dbReference type="Pfam" id="PF07454">
    <property type="entry name" value="SpoIIP"/>
    <property type="match status" value="1"/>
</dbReference>
<proteinExistence type="predicted"/>
<evidence type="ECO:0000256" key="1">
    <source>
        <dbReference type="SAM" id="MobiDB-lite"/>
    </source>
</evidence>
<dbReference type="NCBIfam" id="TIGR02867">
    <property type="entry name" value="spore_II_P"/>
    <property type="match status" value="1"/>
</dbReference>
<sequence>MRRRWYYIKRAIRADRPFFVAAAVLFLMAALAVGSRDWLGAAVSRYGDQYGLSMARTVMKEWIPAAGRQKGRSGPAALEPVLFSYLGSMETETAPAADPAYEKMTARREGADPGKGAQQETGETGRREEAGRPKDADQAGAEGAGQTHEAPGQVQGNGEASPEEGEAAGSSQALAGTAGGRFPGLGIHMEKLADYDYMMQNFYSIHPTTTAGRELMDAEHFLSMDLSLDLGNGQDGSTAQMAPKEPQILIYHTHSQETFSDYPENPEATITGVGAYLSELLEGKGYSVIHDDGVYDYRDGKLDRSRAYTYALEGIQGILQKYPSIEVVLDLHRDGVAEGTRLVTEINGKPTAKIMFFNGTSQTPDGPIEYLPNPNREANLAFSFQMQLKAAGMYPGFTRKIYLKGLRYNQHVRARSALIEVGAQTNTYEEARNAMEPLAHILDQVLRGS</sequence>
<dbReference type="InterPro" id="IPR010897">
    <property type="entry name" value="Spore_II_P"/>
</dbReference>
<evidence type="ECO:0000313" key="3">
    <source>
        <dbReference type="Proteomes" id="UP001652395"/>
    </source>
</evidence>
<feature type="region of interest" description="Disordered" evidence="1">
    <location>
        <begin position="105"/>
        <end position="175"/>
    </location>
</feature>
<gene>
    <name evidence="2" type="ORF">OCV69_11945</name>
</gene>
<comment type="caution">
    <text evidence="2">The sequence shown here is derived from an EMBL/GenBank/DDBJ whole genome shotgun (WGS) entry which is preliminary data.</text>
</comment>
<keyword evidence="3" id="KW-1185">Reference proteome</keyword>
<name>A0ABT2V3W3_9FIRM</name>
<reference evidence="2 3" key="1">
    <citation type="journal article" date="2021" name="ISME Commun">
        <title>Automated analysis of genomic sequences facilitates high-throughput and comprehensive description of bacteria.</title>
        <authorList>
            <person name="Hitch T.C.A."/>
        </authorList>
    </citation>
    <scope>NUCLEOTIDE SEQUENCE [LARGE SCALE GENOMIC DNA]</scope>
    <source>
        <strain evidence="3">f_CCE</strain>
    </source>
</reference>